<dbReference type="Proteomes" id="UP000094243">
    <property type="component" value="Unassembled WGS sequence"/>
</dbReference>
<organism evidence="1 2">
    <name type="scientific">Mycolicibacterium holsaticum</name>
    <dbReference type="NCBI Taxonomy" id="152142"/>
    <lineage>
        <taxon>Bacteria</taxon>
        <taxon>Bacillati</taxon>
        <taxon>Actinomycetota</taxon>
        <taxon>Actinomycetes</taxon>
        <taxon>Mycobacteriales</taxon>
        <taxon>Mycobacteriaceae</taxon>
        <taxon>Mycolicibacterium</taxon>
    </lineage>
</organism>
<dbReference type="EMBL" id="MIGZ01000180">
    <property type="protein sequence ID" value="ODQ85516.1"/>
    <property type="molecule type" value="Genomic_DNA"/>
</dbReference>
<dbReference type="AlphaFoldDB" id="A0A1E3R6E0"/>
<name>A0A1E3R6E0_9MYCO</name>
<evidence type="ECO:0000313" key="2">
    <source>
        <dbReference type="Proteomes" id="UP000094243"/>
    </source>
</evidence>
<accession>A0A1E3R6E0</accession>
<sequence>MSVARTYLIDTDTHVTEPKDLWTSRMSRKKWGNLIPEVRHVSEEEGEVWFVNDKPLFSVGCCMTAPGPDGRPVRSSTYPMFTKTHAEMHPSGYDAKERLKVLDMYGIHAVSMDIGNCPWADMRTARRWPIRTAQWRTRICP</sequence>
<gene>
    <name evidence="1" type="ORF">BHQ17_23080</name>
</gene>
<proteinExistence type="predicted"/>
<comment type="caution">
    <text evidence="1">The sequence shown here is derived from an EMBL/GenBank/DDBJ whole genome shotgun (WGS) entry which is preliminary data.</text>
</comment>
<dbReference type="SUPFAM" id="SSF51556">
    <property type="entry name" value="Metallo-dependent hydrolases"/>
    <property type="match status" value="1"/>
</dbReference>
<evidence type="ECO:0000313" key="1">
    <source>
        <dbReference type="EMBL" id="ODQ85516.1"/>
    </source>
</evidence>
<dbReference type="Gene3D" id="3.20.20.140">
    <property type="entry name" value="Metal-dependent hydrolases"/>
    <property type="match status" value="1"/>
</dbReference>
<reference evidence="2" key="1">
    <citation type="submission" date="2016-09" db="EMBL/GenBank/DDBJ databases">
        <authorList>
            <person name="Greninger A.L."/>
            <person name="Jerome K.R."/>
            <person name="Mcnair B."/>
            <person name="Wallis C."/>
            <person name="Fang F."/>
        </authorList>
    </citation>
    <scope>NUCLEOTIDE SEQUENCE [LARGE SCALE GENOMIC DNA]</scope>
    <source>
        <strain evidence="2">M7</strain>
    </source>
</reference>
<dbReference type="InterPro" id="IPR032466">
    <property type="entry name" value="Metal_Hydrolase"/>
</dbReference>
<evidence type="ECO:0008006" key="3">
    <source>
        <dbReference type="Google" id="ProtNLM"/>
    </source>
</evidence>
<protein>
    <recommendedName>
        <fullName evidence="3">Amidohydrolase-related domain-containing protein</fullName>
    </recommendedName>
</protein>
<keyword evidence="2" id="KW-1185">Reference proteome</keyword>